<keyword evidence="6" id="KW-0808">Transferase</keyword>
<organism evidence="6 7">
    <name type="scientific">Alkaliphilus oremlandii (strain OhILAs)</name>
    <name type="common">Clostridium oremlandii (strain OhILAs)</name>
    <dbReference type="NCBI Taxonomy" id="350688"/>
    <lineage>
        <taxon>Bacteria</taxon>
        <taxon>Bacillati</taxon>
        <taxon>Bacillota</taxon>
        <taxon>Clostridia</taxon>
        <taxon>Peptostreptococcales</taxon>
        <taxon>Natronincolaceae</taxon>
        <taxon>Alkaliphilus</taxon>
    </lineage>
</organism>
<evidence type="ECO:0000256" key="4">
    <source>
        <dbReference type="ARBA" id="ARBA00023136"/>
    </source>
</evidence>
<feature type="transmembrane region" description="Helical" evidence="5">
    <location>
        <begin position="12"/>
        <end position="30"/>
    </location>
</feature>
<keyword evidence="2 5" id="KW-0812">Transmembrane</keyword>
<comment type="subcellular location">
    <subcellularLocation>
        <location evidence="1">Endomembrane system</location>
        <topology evidence="1">Multi-pass membrane protein</topology>
    </subcellularLocation>
</comment>
<evidence type="ECO:0000256" key="3">
    <source>
        <dbReference type="ARBA" id="ARBA00022989"/>
    </source>
</evidence>
<dbReference type="Gene3D" id="1.20.120.1630">
    <property type="match status" value="1"/>
</dbReference>
<feature type="transmembrane region" description="Helical" evidence="5">
    <location>
        <begin position="144"/>
        <end position="172"/>
    </location>
</feature>
<dbReference type="KEGG" id="aoe:Clos_1070"/>
<evidence type="ECO:0000313" key="6">
    <source>
        <dbReference type="EMBL" id="ABW18617.1"/>
    </source>
</evidence>
<reference evidence="7" key="1">
    <citation type="submission" date="2007-10" db="EMBL/GenBank/DDBJ databases">
        <title>Complete genome of Alkaliphilus oremlandii OhILAs.</title>
        <authorList>
            <person name="Copeland A."/>
            <person name="Lucas S."/>
            <person name="Lapidus A."/>
            <person name="Barry K."/>
            <person name="Detter J.C."/>
            <person name="Glavina del Rio T."/>
            <person name="Hammon N."/>
            <person name="Israni S."/>
            <person name="Dalin E."/>
            <person name="Tice H."/>
            <person name="Pitluck S."/>
            <person name="Chain P."/>
            <person name="Malfatti S."/>
            <person name="Shin M."/>
            <person name="Vergez L."/>
            <person name="Schmutz J."/>
            <person name="Larimer F."/>
            <person name="Land M."/>
            <person name="Hauser L."/>
            <person name="Kyrpides N."/>
            <person name="Mikhailova N."/>
            <person name="Stolz J.F."/>
            <person name="Dawson A."/>
            <person name="Fisher E."/>
            <person name="Crable B."/>
            <person name="Perera E."/>
            <person name="Lisak J."/>
            <person name="Ranganathan M."/>
            <person name="Basu P."/>
            <person name="Richardson P."/>
        </authorList>
    </citation>
    <scope>NUCLEOTIDE SEQUENCE [LARGE SCALE GENOMIC DNA]</scope>
    <source>
        <strain evidence="7">OhILAs</strain>
    </source>
</reference>
<dbReference type="eggNOG" id="COG2020">
    <property type="taxonomic scope" value="Bacteria"/>
</dbReference>
<dbReference type="Pfam" id="PF04191">
    <property type="entry name" value="PEMT"/>
    <property type="match status" value="1"/>
</dbReference>
<keyword evidence="6" id="KW-0489">Methyltransferase</keyword>
<keyword evidence="7" id="KW-1185">Reference proteome</keyword>
<dbReference type="AlphaFoldDB" id="A8MGS3"/>
<evidence type="ECO:0000256" key="1">
    <source>
        <dbReference type="ARBA" id="ARBA00004127"/>
    </source>
</evidence>
<dbReference type="HOGENOM" id="CLU_085372_0_0_9"/>
<dbReference type="Proteomes" id="UP000000269">
    <property type="component" value="Chromosome"/>
</dbReference>
<dbReference type="PANTHER" id="PTHR12714:SF9">
    <property type="entry name" value="PROTEIN-S-ISOPRENYLCYSTEINE O-METHYLTRANSFERASE"/>
    <property type="match status" value="1"/>
</dbReference>
<accession>A8MGS3</accession>
<feature type="transmembrane region" description="Helical" evidence="5">
    <location>
        <begin position="42"/>
        <end position="64"/>
    </location>
</feature>
<name>A8MGS3_ALKOO</name>
<dbReference type="GO" id="GO:0008168">
    <property type="term" value="F:methyltransferase activity"/>
    <property type="evidence" value="ECO:0007669"/>
    <property type="project" value="UniProtKB-KW"/>
</dbReference>
<dbReference type="InterPro" id="IPR007318">
    <property type="entry name" value="Phopholipid_MeTrfase"/>
</dbReference>
<evidence type="ECO:0000313" key="7">
    <source>
        <dbReference type="Proteomes" id="UP000000269"/>
    </source>
</evidence>
<dbReference type="PANTHER" id="PTHR12714">
    <property type="entry name" value="PROTEIN-S ISOPRENYLCYSTEINE O-METHYLTRANSFERASE"/>
    <property type="match status" value="1"/>
</dbReference>
<dbReference type="GO" id="GO:0012505">
    <property type="term" value="C:endomembrane system"/>
    <property type="evidence" value="ECO:0007669"/>
    <property type="project" value="UniProtKB-SubCell"/>
</dbReference>
<keyword evidence="4 5" id="KW-0472">Membrane</keyword>
<evidence type="ECO:0000256" key="2">
    <source>
        <dbReference type="ARBA" id="ARBA00022692"/>
    </source>
</evidence>
<proteinExistence type="predicted"/>
<protein>
    <submittedName>
        <fullName evidence="6">Isoprenylcysteine carboxyl methyltransferase</fullName>
    </submittedName>
</protein>
<sequence>MHLLDEYAYGLWGSVLFNIVMFVAFAYLAFKPQTKKDWRTLGAFTSFLVALFAEMFGFPLTIYILTSILGNRYPVLDPFTHLNGHLWVAFAGGSHTVYSILHPLSNLFIFIGLVIIAIGWRGIHGGNGRLVTEGIYSRVRHPQYTGFTLMILGFLIQWPTIITLVMAPSLLIMYKRLSKKEEEVMIAEFGEEYLEYKERVPAFIPIRIRRNKGEHNY</sequence>
<dbReference type="EMBL" id="CP000853">
    <property type="protein sequence ID" value="ABW18617.1"/>
    <property type="molecule type" value="Genomic_DNA"/>
</dbReference>
<keyword evidence="3 5" id="KW-1133">Transmembrane helix</keyword>
<feature type="transmembrane region" description="Helical" evidence="5">
    <location>
        <begin position="108"/>
        <end position="124"/>
    </location>
</feature>
<dbReference type="STRING" id="350688.Clos_1070"/>
<gene>
    <name evidence="6" type="ordered locus">Clos_1070</name>
</gene>
<evidence type="ECO:0000256" key="5">
    <source>
        <dbReference type="SAM" id="Phobius"/>
    </source>
</evidence>
<dbReference type="OrthoDB" id="9782395at2"/>
<dbReference type="GO" id="GO:0032259">
    <property type="term" value="P:methylation"/>
    <property type="evidence" value="ECO:0007669"/>
    <property type="project" value="UniProtKB-KW"/>
</dbReference>